<dbReference type="HAMAP" id="MF_01973">
    <property type="entry name" value="lon_bact"/>
    <property type="match status" value="1"/>
</dbReference>
<comment type="caution">
    <text evidence="17">The sequence shown here is derived from an EMBL/GenBank/DDBJ whole genome shotgun (WGS) entry which is preliminary data.</text>
</comment>
<feature type="active site" evidence="9 11">
    <location>
        <position position="694"/>
    </location>
</feature>
<dbReference type="Pfam" id="PF02190">
    <property type="entry name" value="LON_substr_bdg"/>
    <property type="match status" value="1"/>
</dbReference>
<dbReference type="InterPro" id="IPR046336">
    <property type="entry name" value="Lon_prtase_N_sf"/>
</dbReference>
<dbReference type="GO" id="GO:0034605">
    <property type="term" value="P:cellular response to heat"/>
    <property type="evidence" value="ECO:0007669"/>
    <property type="project" value="UniProtKB-UniRule"/>
</dbReference>
<keyword evidence="7 9" id="KW-0067">ATP-binding</keyword>
<dbReference type="CDD" id="cd19500">
    <property type="entry name" value="RecA-like_Lon"/>
    <property type="match status" value="1"/>
</dbReference>
<evidence type="ECO:0000256" key="14">
    <source>
        <dbReference type="RuleBase" id="RU000591"/>
    </source>
</evidence>
<dbReference type="Gene3D" id="1.20.5.5270">
    <property type="match status" value="1"/>
</dbReference>
<accession>A0A840IBV4</accession>
<evidence type="ECO:0000256" key="2">
    <source>
        <dbReference type="ARBA" id="ARBA00022490"/>
    </source>
</evidence>
<feature type="binding site" evidence="9 12">
    <location>
        <begin position="371"/>
        <end position="378"/>
    </location>
    <ligand>
        <name>ATP</name>
        <dbReference type="ChEBI" id="CHEBI:30616"/>
    </ligand>
</feature>
<evidence type="ECO:0000256" key="1">
    <source>
        <dbReference type="ARBA" id="ARBA00004496"/>
    </source>
</evidence>
<evidence type="ECO:0000259" key="16">
    <source>
        <dbReference type="PROSITE" id="PS51787"/>
    </source>
</evidence>
<dbReference type="InterPro" id="IPR008269">
    <property type="entry name" value="Lon_proteolytic"/>
</dbReference>
<dbReference type="InterPro" id="IPR054594">
    <property type="entry name" value="Lon_lid"/>
</dbReference>
<dbReference type="GO" id="GO:0016887">
    <property type="term" value="F:ATP hydrolysis activity"/>
    <property type="evidence" value="ECO:0007669"/>
    <property type="project" value="UniProtKB-UniRule"/>
</dbReference>
<dbReference type="GO" id="GO:0043565">
    <property type="term" value="F:sequence-specific DNA binding"/>
    <property type="evidence" value="ECO:0007669"/>
    <property type="project" value="UniProtKB-UniRule"/>
</dbReference>
<dbReference type="PROSITE" id="PS51786">
    <property type="entry name" value="LON_PROTEOLYTIC"/>
    <property type="match status" value="1"/>
</dbReference>
<dbReference type="SUPFAM" id="SSF88697">
    <property type="entry name" value="PUA domain-like"/>
    <property type="match status" value="1"/>
</dbReference>
<dbReference type="EMBL" id="JACHNU010000001">
    <property type="protein sequence ID" value="MBB4661703.1"/>
    <property type="molecule type" value="Genomic_DNA"/>
</dbReference>
<dbReference type="PROSITE" id="PS51787">
    <property type="entry name" value="LON_N"/>
    <property type="match status" value="1"/>
</dbReference>
<keyword evidence="3 9" id="KW-0645">Protease</keyword>
<evidence type="ECO:0000256" key="10">
    <source>
        <dbReference type="PIRNR" id="PIRNR001174"/>
    </source>
</evidence>
<dbReference type="Gene3D" id="3.40.50.300">
    <property type="entry name" value="P-loop containing nucleotide triphosphate hydrolases"/>
    <property type="match status" value="1"/>
</dbReference>
<dbReference type="GO" id="GO:0004176">
    <property type="term" value="F:ATP-dependent peptidase activity"/>
    <property type="evidence" value="ECO:0007669"/>
    <property type="project" value="UniProtKB-UniRule"/>
</dbReference>
<gene>
    <name evidence="9" type="primary">lon</name>
    <name evidence="17" type="ORF">BDZ31_001276</name>
</gene>
<dbReference type="Proteomes" id="UP000585272">
    <property type="component" value="Unassembled WGS sequence"/>
</dbReference>
<dbReference type="GO" id="GO:0006515">
    <property type="term" value="P:protein quality control for misfolded or incompletely synthesized proteins"/>
    <property type="evidence" value="ECO:0007669"/>
    <property type="project" value="UniProtKB-UniRule"/>
</dbReference>
<organism evidence="17 18">
    <name type="scientific">Conexibacter arvalis</name>
    <dbReference type="NCBI Taxonomy" id="912552"/>
    <lineage>
        <taxon>Bacteria</taxon>
        <taxon>Bacillati</taxon>
        <taxon>Actinomycetota</taxon>
        <taxon>Thermoleophilia</taxon>
        <taxon>Solirubrobacterales</taxon>
        <taxon>Conexibacteraceae</taxon>
        <taxon>Conexibacter</taxon>
    </lineage>
</organism>
<feature type="domain" description="Lon proteolytic" evidence="15">
    <location>
        <begin position="608"/>
        <end position="788"/>
    </location>
</feature>
<dbReference type="GO" id="GO:0005524">
    <property type="term" value="F:ATP binding"/>
    <property type="evidence" value="ECO:0007669"/>
    <property type="project" value="UniProtKB-UniRule"/>
</dbReference>
<dbReference type="InterPro" id="IPR003959">
    <property type="entry name" value="ATPase_AAA_core"/>
</dbReference>
<evidence type="ECO:0000256" key="9">
    <source>
        <dbReference type="HAMAP-Rule" id="MF_01973"/>
    </source>
</evidence>
<proteinExistence type="evidence at transcript level"/>
<evidence type="ECO:0000256" key="13">
    <source>
        <dbReference type="PROSITE-ProRule" id="PRU01122"/>
    </source>
</evidence>
<keyword evidence="2 9" id="KW-0963">Cytoplasm</keyword>
<evidence type="ECO:0000259" key="15">
    <source>
        <dbReference type="PROSITE" id="PS51786"/>
    </source>
</evidence>
<evidence type="ECO:0000313" key="17">
    <source>
        <dbReference type="EMBL" id="MBB4661703.1"/>
    </source>
</evidence>
<evidence type="ECO:0000256" key="11">
    <source>
        <dbReference type="PIRSR" id="PIRSR001174-1"/>
    </source>
</evidence>
<dbReference type="InterPro" id="IPR003111">
    <property type="entry name" value="Lon_prtase_N"/>
</dbReference>
<comment type="subunit">
    <text evidence="9 10">Homohexamer. Organized in a ring with a central cavity.</text>
</comment>
<dbReference type="InterPro" id="IPR015947">
    <property type="entry name" value="PUA-like_sf"/>
</dbReference>
<evidence type="ECO:0000256" key="5">
    <source>
        <dbReference type="ARBA" id="ARBA00022801"/>
    </source>
</evidence>
<keyword evidence="5 9" id="KW-0378">Hydrolase</keyword>
<dbReference type="FunFam" id="1.20.5.5270:FF:000002">
    <property type="entry name" value="Lon protease homolog"/>
    <property type="match status" value="1"/>
</dbReference>
<dbReference type="PRINTS" id="PR00830">
    <property type="entry name" value="ENDOLAPTASE"/>
</dbReference>
<dbReference type="InterPro" id="IPR003593">
    <property type="entry name" value="AAA+_ATPase"/>
</dbReference>
<dbReference type="InterPro" id="IPR027543">
    <property type="entry name" value="Lon_bac"/>
</dbReference>
<dbReference type="InterPro" id="IPR004815">
    <property type="entry name" value="Lon_bac/euk-typ"/>
</dbReference>
<dbReference type="InterPro" id="IPR027417">
    <property type="entry name" value="P-loop_NTPase"/>
</dbReference>
<evidence type="ECO:0000313" key="18">
    <source>
        <dbReference type="Proteomes" id="UP000585272"/>
    </source>
</evidence>
<dbReference type="Gene3D" id="3.30.230.10">
    <property type="match status" value="1"/>
</dbReference>
<keyword evidence="6 9" id="KW-0720">Serine protease</keyword>
<dbReference type="Pfam" id="PF00004">
    <property type="entry name" value="AAA"/>
    <property type="match status" value="1"/>
</dbReference>
<evidence type="ECO:0000256" key="6">
    <source>
        <dbReference type="ARBA" id="ARBA00022825"/>
    </source>
</evidence>
<dbReference type="Pfam" id="PF05362">
    <property type="entry name" value="Lon_C"/>
    <property type="match status" value="1"/>
</dbReference>
<feature type="domain" description="Lon N-terminal" evidence="16">
    <location>
        <begin position="25"/>
        <end position="219"/>
    </location>
</feature>
<dbReference type="Gene3D" id="1.10.8.60">
    <property type="match status" value="1"/>
</dbReference>
<evidence type="ECO:0000256" key="3">
    <source>
        <dbReference type="ARBA" id="ARBA00022670"/>
    </source>
</evidence>
<dbReference type="SUPFAM" id="SSF52540">
    <property type="entry name" value="P-loop containing nucleoside triphosphate hydrolases"/>
    <property type="match status" value="1"/>
</dbReference>
<dbReference type="GO" id="GO:0005737">
    <property type="term" value="C:cytoplasm"/>
    <property type="evidence" value="ECO:0007669"/>
    <property type="project" value="UniProtKB-SubCell"/>
</dbReference>
<dbReference type="InterPro" id="IPR008268">
    <property type="entry name" value="Peptidase_S16_AS"/>
</dbReference>
<sequence>MIEIGTPGQAREIEVPTQRALPAALPVLPLRDSVTFPETLVPLAVGQERSMALVNDVLGGDRMIALVASRKPELEAPGPDDLYEIGVAGVVARMLKVPDGTLRILVQATQRIRVAGWERTEPYLVAQVEEAPDVNGEETPELVALMRNVQATFSNIVEEVPYLPEELHVAIANLDDPGALSHLIASALRIRTEEKQALLEERDVAKRLRRLSEILARELEVVALGSKIQSQVQSELDRTQREYFLRQQLKAIQEELGEGDEMAAEAEELREQLDELELPPEVRKQVDRELARLERIPPASAEHGVIRGYLEWIAALPWSARTVDNLDLRHARGVLDEDHYDIEQVKDRILEFLAVRKLKPDARGSILCLVGPPGVGKTSLGRSIARALGRRFERISVGGVRDESEIRGHRRTYIGAMPGVIIRALRDAESKNPLFMIDEIDKMGSDFRGDPASAMLEVLDPEQNTAFRDHYLDLPFDLSDVMFVTTANTLDTIPGPLRDRMETIQLAGYTEEEKLEIARRYLVPRQIERNGLRRSQIAFSDAALKAIIADYTREAGVRNLEREIGTVCRKIARQVAEGRAPRRQTVSAPRARELLGKRRFFSETRRRTAEPGVATGLAWTPVGGDVLFVEATAMSGGGKLTITGQLGDVMRESAQAALSWVRSHPPLGVEDDWFAEHDVHVHVPAGAIPKDGPSAGITIATALVSLLTRRAVRADVAMTGEITLTGQVLPIGGLKEKALAAQRSGIRTVIAPALNAQDVDDIPEHLRKDLDFHFVSRIEEVLAIALAPRAARRRPARRAADSLAAA</sequence>
<dbReference type="InterPro" id="IPR014721">
    <property type="entry name" value="Ribsml_uS5_D2-typ_fold_subgr"/>
</dbReference>
<comment type="function">
    <text evidence="9">ATP-dependent serine protease that mediates the selective degradation of mutant and abnormal proteins as well as certain short-lived regulatory proteins. Required for cellular homeostasis and for survival from DNA damage and developmental changes induced by stress. Degrades polypeptides processively to yield small peptide fragments that are 5 to 10 amino acids long. Binds to DNA in a double-stranded, site-specific manner.</text>
</comment>
<dbReference type="InterPro" id="IPR027065">
    <property type="entry name" value="Lon_Prtase"/>
</dbReference>
<dbReference type="GO" id="GO:0004252">
    <property type="term" value="F:serine-type endopeptidase activity"/>
    <property type="evidence" value="ECO:0007669"/>
    <property type="project" value="UniProtKB-UniRule"/>
</dbReference>
<dbReference type="InterPro" id="IPR020568">
    <property type="entry name" value="Ribosomal_Su5_D2-typ_SF"/>
</dbReference>
<dbReference type="NCBIfam" id="TIGR00763">
    <property type="entry name" value="lon"/>
    <property type="match status" value="1"/>
</dbReference>
<comment type="subcellular location">
    <subcellularLocation>
        <location evidence="1 9 10">Cytoplasm</location>
    </subcellularLocation>
</comment>
<dbReference type="Gene3D" id="2.30.130.40">
    <property type="entry name" value="LON domain-like"/>
    <property type="match status" value="1"/>
</dbReference>
<evidence type="ECO:0000256" key="8">
    <source>
        <dbReference type="ARBA" id="ARBA00023016"/>
    </source>
</evidence>
<evidence type="ECO:0000256" key="7">
    <source>
        <dbReference type="ARBA" id="ARBA00022840"/>
    </source>
</evidence>
<keyword evidence="4 9" id="KW-0547">Nucleotide-binding</keyword>
<dbReference type="EC" id="3.4.21.53" evidence="9 10"/>
<dbReference type="Gene3D" id="1.20.58.1480">
    <property type="match status" value="1"/>
</dbReference>
<reference evidence="17 18" key="1">
    <citation type="submission" date="2020-08" db="EMBL/GenBank/DDBJ databases">
        <title>Genomic Encyclopedia of Archaeal and Bacterial Type Strains, Phase II (KMG-II): from individual species to whole genera.</title>
        <authorList>
            <person name="Goeker M."/>
        </authorList>
    </citation>
    <scope>NUCLEOTIDE SEQUENCE [LARGE SCALE GENOMIC DNA]</scope>
    <source>
        <strain evidence="17 18">DSM 23288</strain>
    </source>
</reference>
<evidence type="ECO:0000256" key="4">
    <source>
        <dbReference type="ARBA" id="ARBA00022741"/>
    </source>
</evidence>
<feature type="active site" evidence="9 11">
    <location>
        <position position="737"/>
    </location>
</feature>
<comment type="similarity">
    <text evidence="9 10 13 14">Belongs to the peptidase S16 family.</text>
</comment>
<dbReference type="RefSeq" id="WP_183340095.1">
    <property type="nucleotide sequence ID" value="NZ_JACHNU010000001.1"/>
</dbReference>
<evidence type="ECO:0000256" key="12">
    <source>
        <dbReference type="PIRSR" id="PIRSR001174-2"/>
    </source>
</evidence>
<dbReference type="SMART" id="SM00382">
    <property type="entry name" value="AAA"/>
    <property type="match status" value="1"/>
</dbReference>
<dbReference type="PANTHER" id="PTHR10046">
    <property type="entry name" value="ATP DEPENDENT LON PROTEASE FAMILY MEMBER"/>
    <property type="match status" value="1"/>
</dbReference>
<dbReference type="SMART" id="SM00464">
    <property type="entry name" value="LON"/>
    <property type="match status" value="1"/>
</dbReference>
<dbReference type="Pfam" id="PF22667">
    <property type="entry name" value="Lon_lid"/>
    <property type="match status" value="1"/>
</dbReference>
<dbReference type="FunFam" id="3.40.50.300:FF:000382">
    <property type="entry name" value="Lon protease homolog 2, peroxisomal"/>
    <property type="match status" value="1"/>
</dbReference>
<comment type="induction">
    <text evidence="9">By heat shock.</text>
</comment>
<name>A0A840IBV4_9ACTN</name>
<dbReference type="SUPFAM" id="SSF54211">
    <property type="entry name" value="Ribosomal protein S5 domain 2-like"/>
    <property type="match status" value="1"/>
</dbReference>
<comment type="catalytic activity">
    <reaction evidence="9 10 13">
        <text>Hydrolysis of proteins in presence of ATP.</text>
        <dbReference type="EC" id="3.4.21.53"/>
    </reaction>
</comment>
<dbReference type="AlphaFoldDB" id="A0A840IBV4"/>
<protein>
    <recommendedName>
        <fullName evidence="9 10">Lon protease</fullName>
        <ecNumber evidence="9 10">3.4.21.53</ecNumber>
    </recommendedName>
    <alternativeName>
        <fullName evidence="9">ATP-dependent protease La</fullName>
    </alternativeName>
</protein>
<dbReference type="PROSITE" id="PS01046">
    <property type="entry name" value="LON_SER"/>
    <property type="match status" value="1"/>
</dbReference>
<keyword evidence="18" id="KW-1185">Reference proteome</keyword>
<dbReference type="PIRSF" id="PIRSF001174">
    <property type="entry name" value="Lon_proteas"/>
    <property type="match status" value="1"/>
</dbReference>
<keyword evidence="8 9" id="KW-0346">Stress response</keyword>